<dbReference type="GO" id="GO:0080120">
    <property type="term" value="P:CAAX-box protein maturation"/>
    <property type="evidence" value="ECO:0007669"/>
    <property type="project" value="UniProtKB-ARBA"/>
</dbReference>
<dbReference type="GO" id="GO:0004175">
    <property type="term" value="F:endopeptidase activity"/>
    <property type="evidence" value="ECO:0007669"/>
    <property type="project" value="UniProtKB-ARBA"/>
</dbReference>
<dbReference type="RefSeq" id="WP_273738812.1">
    <property type="nucleotide sequence ID" value="NZ_JAQIVI010000192.1"/>
</dbReference>
<dbReference type="Proteomes" id="UP001596383">
    <property type="component" value="Unassembled WGS sequence"/>
</dbReference>
<evidence type="ECO:0000256" key="1">
    <source>
        <dbReference type="SAM" id="Phobius"/>
    </source>
</evidence>
<feature type="transmembrane region" description="Helical" evidence="1">
    <location>
        <begin position="226"/>
        <end position="249"/>
    </location>
</feature>
<proteinExistence type="predicted"/>
<dbReference type="Pfam" id="PF02517">
    <property type="entry name" value="Rce1-like"/>
    <property type="match status" value="1"/>
</dbReference>
<name>A0ABD5SKW2_9EURY</name>
<protein>
    <submittedName>
        <fullName evidence="3">CPBP family intramembrane glutamic endopeptidase</fullName>
        <ecNumber evidence="3">3.4.-.-</ecNumber>
    </submittedName>
</protein>
<comment type="caution">
    <text evidence="3">The sequence shown here is derived from an EMBL/GenBank/DDBJ whole genome shotgun (WGS) entry which is preliminary data.</text>
</comment>
<feature type="transmembrane region" description="Helical" evidence="1">
    <location>
        <begin position="74"/>
        <end position="92"/>
    </location>
</feature>
<sequence>MTETARADDTGPITSDVIPGIGTTLAGITMVAMLVPVRQGVDDLAVWAGVGFALAAVLAFLVRRHGGIERTIAGPIAAGSSVAVVLLAGYALNQGITASTSLPSVSLSIPLVFVAFVTAGLTAGVGVAESLGIGLVGFKRRTQQLAVLTGVGFAGLFAPEITTPVLTIPIIPFVESLSETELLVVSQVVGNLGMALGTAIIAVGYLRLTDRDRSFLDLRLPTAREVGWTVAGLIVLFGAVFAIDFVMQTVGVEGSDHATTQQAQERPELMLVMIPIAILVIGPFEELLYRNVIQKSLYDTFSRAGAVVTASVIFAAVHVSAYATAGLGAVIASLGTVFGLSLVLGTLYERTENLVIPALVHGLYNALLFANLYSLYG</sequence>
<feature type="domain" description="CAAX prenyl protease 2/Lysostaphin resistance protein A-like" evidence="2">
    <location>
        <begin position="269"/>
        <end position="367"/>
    </location>
</feature>
<keyword evidence="1" id="KW-1133">Transmembrane helix</keyword>
<evidence type="ECO:0000259" key="2">
    <source>
        <dbReference type="Pfam" id="PF02517"/>
    </source>
</evidence>
<feature type="transmembrane region" description="Helical" evidence="1">
    <location>
        <begin position="327"/>
        <end position="347"/>
    </location>
</feature>
<dbReference type="PANTHER" id="PTHR36435">
    <property type="entry name" value="SLR1288 PROTEIN"/>
    <property type="match status" value="1"/>
</dbReference>
<feature type="transmembrane region" description="Helical" evidence="1">
    <location>
        <begin position="44"/>
        <end position="62"/>
    </location>
</feature>
<dbReference type="PANTHER" id="PTHR36435:SF1">
    <property type="entry name" value="CAAX AMINO TERMINAL PROTEASE FAMILY PROTEIN"/>
    <property type="match status" value="1"/>
</dbReference>
<feature type="transmembrane region" description="Helical" evidence="1">
    <location>
        <begin position="301"/>
        <end position="321"/>
    </location>
</feature>
<organism evidence="3 4">
    <name type="scientific">Natrinema soli</name>
    <dbReference type="NCBI Taxonomy" id="1930624"/>
    <lineage>
        <taxon>Archaea</taxon>
        <taxon>Methanobacteriati</taxon>
        <taxon>Methanobacteriota</taxon>
        <taxon>Stenosarchaea group</taxon>
        <taxon>Halobacteria</taxon>
        <taxon>Halobacteriales</taxon>
        <taxon>Natrialbaceae</taxon>
        <taxon>Natrinema</taxon>
    </lineage>
</organism>
<dbReference type="AlphaFoldDB" id="A0ABD5SKW2"/>
<evidence type="ECO:0000313" key="4">
    <source>
        <dbReference type="Proteomes" id="UP001596383"/>
    </source>
</evidence>
<keyword evidence="1" id="KW-0472">Membrane</keyword>
<dbReference type="InterPro" id="IPR052710">
    <property type="entry name" value="CAAX_protease"/>
</dbReference>
<feature type="transmembrane region" description="Helical" evidence="1">
    <location>
        <begin position="269"/>
        <end position="289"/>
    </location>
</feature>
<feature type="transmembrane region" description="Helical" evidence="1">
    <location>
        <begin position="112"/>
        <end position="138"/>
    </location>
</feature>
<feature type="transmembrane region" description="Helical" evidence="1">
    <location>
        <begin position="145"/>
        <end position="171"/>
    </location>
</feature>
<reference evidence="3 4" key="1">
    <citation type="journal article" date="2019" name="Int. J. Syst. Evol. Microbiol.">
        <title>The Global Catalogue of Microorganisms (GCM) 10K type strain sequencing project: providing services to taxonomists for standard genome sequencing and annotation.</title>
        <authorList>
            <consortium name="The Broad Institute Genomics Platform"/>
            <consortium name="The Broad Institute Genome Sequencing Center for Infectious Disease"/>
            <person name="Wu L."/>
            <person name="Ma J."/>
        </authorList>
    </citation>
    <scope>NUCLEOTIDE SEQUENCE [LARGE SCALE GENOMIC DNA]</scope>
    <source>
        <strain evidence="3 4">LMG 29247</strain>
    </source>
</reference>
<evidence type="ECO:0000313" key="3">
    <source>
        <dbReference type="EMBL" id="MFC6765811.1"/>
    </source>
</evidence>
<accession>A0ABD5SKW2</accession>
<feature type="transmembrane region" description="Helical" evidence="1">
    <location>
        <begin position="354"/>
        <end position="376"/>
    </location>
</feature>
<keyword evidence="4" id="KW-1185">Reference proteome</keyword>
<dbReference type="EC" id="3.4.-.-" evidence="3"/>
<dbReference type="InterPro" id="IPR003675">
    <property type="entry name" value="Rce1/LyrA-like_dom"/>
</dbReference>
<dbReference type="EMBL" id="JBHSWV010000192">
    <property type="protein sequence ID" value="MFC6765811.1"/>
    <property type="molecule type" value="Genomic_DNA"/>
</dbReference>
<keyword evidence="3" id="KW-0378">Hydrolase</keyword>
<keyword evidence="1" id="KW-0812">Transmembrane</keyword>
<feature type="transmembrane region" description="Helical" evidence="1">
    <location>
        <begin position="183"/>
        <end position="206"/>
    </location>
</feature>
<gene>
    <name evidence="3" type="ORF">ACFQE6_12655</name>
</gene>